<dbReference type="AlphaFoldDB" id="A0A8S0X7N9"/>
<proteinExistence type="predicted"/>
<name>A0A8S0X7N9_9GAMM</name>
<dbReference type="SUPFAM" id="SSF50939">
    <property type="entry name" value="Sialidases"/>
    <property type="match status" value="1"/>
</dbReference>
<evidence type="ECO:0008006" key="3">
    <source>
        <dbReference type="Google" id="ProtNLM"/>
    </source>
</evidence>
<protein>
    <recommendedName>
        <fullName evidence="3">Exo-alpha-sialidase</fullName>
    </recommendedName>
</protein>
<dbReference type="Gene3D" id="2.120.10.10">
    <property type="match status" value="2"/>
</dbReference>
<organism evidence="1 2">
    <name type="scientific">Candidatus Methylobacter favarea</name>
    <dbReference type="NCBI Taxonomy" id="2707345"/>
    <lineage>
        <taxon>Bacteria</taxon>
        <taxon>Pseudomonadati</taxon>
        <taxon>Pseudomonadota</taxon>
        <taxon>Gammaproteobacteria</taxon>
        <taxon>Methylococcales</taxon>
        <taxon>Methylococcaceae</taxon>
        <taxon>Methylobacter</taxon>
    </lineage>
</organism>
<evidence type="ECO:0000313" key="2">
    <source>
        <dbReference type="Proteomes" id="UP000494216"/>
    </source>
</evidence>
<reference evidence="1 2" key="1">
    <citation type="submission" date="2020-02" db="EMBL/GenBank/DDBJ databases">
        <authorList>
            <person name="Hogendoorn C."/>
        </authorList>
    </citation>
    <scope>NUCLEOTIDE SEQUENCE [LARGE SCALE GENOMIC DNA]</scope>
    <source>
        <strain evidence="1">METHB21</strain>
    </source>
</reference>
<evidence type="ECO:0000313" key="1">
    <source>
        <dbReference type="EMBL" id="CAA9890247.1"/>
    </source>
</evidence>
<dbReference type="Proteomes" id="UP000494216">
    <property type="component" value="Unassembled WGS sequence"/>
</dbReference>
<dbReference type="EMBL" id="CADCXN010000047">
    <property type="protein sequence ID" value="CAA9890247.1"/>
    <property type="molecule type" value="Genomic_DNA"/>
</dbReference>
<accession>A0A8S0X7N9</accession>
<dbReference type="RefSeq" id="WP_246246911.1">
    <property type="nucleotide sequence ID" value="NZ_CADCXN010000047.1"/>
</dbReference>
<sequence length="436" mass="47548">MINLPDFPIIKRAARITNKTRGKGFSGGFLKGGFSYPFTPWAAKAASTVLLISAVALSACSHGNQDYLKSGAADYSHYPEGGGLFVSAAFGPDGRLWRIVPEKKHVYVDYSTDLGKTFSAPVVINKESQPIKVSGENRPGIAVDGSGRITVIYAAEGAQPVALFFSVSADNGRSFSTPSPLSDKASEANSFQGRLALSLSGRAYAFWHDERDRSDWRQLGNAIYYTTIDARSGSGPVAQKLSDSVCDCCRIAAAFDSNEQPVLLARFIYPGGIRDHGLITIPTGGKEALSWRVTFDQWRIEACPEHGPAISISDGRYHIAWFTQGSVRQGLFYAYSSDQGQHFSNPLSFGNSEKLPSHPDIMAQGEHVVLTWTEFDGVKTQLMVMQSHDGGQTWLPPRAIAEATDETDFPFLLSNNQGIFVSWNSKTKGYRLLPLN</sequence>
<gene>
    <name evidence="1" type="ORF">METHB2_20078</name>
</gene>
<comment type="caution">
    <text evidence="1">The sequence shown here is derived from an EMBL/GenBank/DDBJ whole genome shotgun (WGS) entry which is preliminary data.</text>
</comment>
<dbReference type="CDD" id="cd15482">
    <property type="entry name" value="Sialidase_non-viral"/>
    <property type="match status" value="1"/>
</dbReference>
<keyword evidence="2" id="KW-1185">Reference proteome</keyword>
<dbReference type="InterPro" id="IPR036278">
    <property type="entry name" value="Sialidase_sf"/>
</dbReference>